<proteinExistence type="predicted"/>
<accession>A0A5M8QN74</accession>
<keyword evidence="2" id="KW-1185">Reference proteome</keyword>
<sequence>MSEEKRAVSYDASQFMSGGIEAWRDGPNIPALWLHLKPQQFGDWYEGWPQVVERVTPAGGVEAFALDEMTVGSCLRCEQAVYLPKRFWDGRSEHDEFCQLCWLKMQTNVTMRGMRAMLIDLGADPAKVDEMWMLNGSQ</sequence>
<reference evidence="1 2" key="1">
    <citation type="submission" date="2019-08" db="EMBL/GenBank/DDBJ databases">
        <title>Agrococcus lahaulensis sp. nov., isolated from a cold desert of the Indian Himalayas.</title>
        <authorList>
            <person name="Qu J.H."/>
        </authorList>
    </citation>
    <scope>NUCLEOTIDE SEQUENCE [LARGE SCALE GENOMIC DNA]</scope>
    <source>
        <strain evidence="1 2">NS18</strain>
    </source>
</reference>
<dbReference type="Proteomes" id="UP000323221">
    <property type="component" value="Unassembled WGS sequence"/>
</dbReference>
<dbReference type="EMBL" id="VOIR01000011">
    <property type="protein sequence ID" value="KAA6436444.1"/>
    <property type="molecule type" value="Genomic_DNA"/>
</dbReference>
<evidence type="ECO:0000313" key="2">
    <source>
        <dbReference type="Proteomes" id="UP000323221"/>
    </source>
</evidence>
<comment type="caution">
    <text evidence="1">The sequence shown here is derived from an EMBL/GenBank/DDBJ whole genome shotgun (WGS) entry which is preliminary data.</text>
</comment>
<organism evidence="1 2">
    <name type="scientific">Agrococcus sediminis</name>
    <dbReference type="NCBI Taxonomy" id="2599924"/>
    <lineage>
        <taxon>Bacteria</taxon>
        <taxon>Bacillati</taxon>
        <taxon>Actinomycetota</taxon>
        <taxon>Actinomycetes</taxon>
        <taxon>Micrococcales</taxon>
        <taxon>Microbacteriaceae</taxon>
        <taxon>Agrococcus</taxon>
    </lineage>
</organism>
<protein>
    <submittedName>
        <fullName evidence="1">Uncharacterized protein</fullName>
    </submittedName>
</protein>
<dbReference type="AlphaFoldDB" id="A0A5M8QN74"/>
<dbReference type="RefSeq" id="WP_146355206.1">
    <property type="nucleotide sequence ID" value="NZ_VOIR01000011.1"/>
</dbReference>
<name>A0A5M8QN74_9MICO</name>
<evidence type="ECO:0000313" key="1">
    <source>
        <dbReference type="EMBL" id="KAA6436444.1"/>
    </source>
</evidence>
<gene>
    <name evidence="1" type="ORF">FQ330_03300</name>
</gene>